<name>A0ABQ8H0U8_9ROSI</name>
<feature type="compositionally biased region" description="Basic and acidic residues" evidence="1">
    <location>
        <begin position="1"/>
        <end position="24"/>
    </location>
</feature>
<evidence type="ECO:0000313" key="3">
    <source>
        <dbReference type="EMBL" id="KAH7543830.1"/>
    </source>
</evidence>
<organism evidence="3 4">
    <name type="scientific">Xanthoceras sorbifolium</name>
    <dbReference type="NCBI Taxonomy" id="99658"/>
    <lineage>
        <taxon>Eukaryota</taxon>
        <taxon>Viridiplantae</taxon>
        <taxon>Streptophyta</taxon>
        <taxon>Embryophyta</taxon>
        <taxon>Tracheophyta</taxon>
        <taxon>Spermatophyta</taxon>
        <taxon>Magnoliopsida</taxon>
        <taxon>eudicotyledons</taxon>
        <taxon>Gunneridae</taxon>
        <taxon>Pentapetalae</taxon>
        <taxon>rosids</taxon>
        <taxon>malvids</taxon>
        <taxon>Sapindales</taxon>
        <taxon>Sapindaceae</taxon>
        <taxon>Xanthoceroideae</taxon>
        <taxon>Xanthoceras</taxon>
    </lineage>
</organism>
<keyword evidence="4" id="KW-1185">Reference proteome</keyword>
<keyword evidence="2" id="KW-0812">Transmembrane</keyword>
<feature type="transmembrane region" description="Helical" evidence="2">
    <location>
        <begin position="134"/>
        <end position="153"/>
    </location>
</feature>
<dbReference type="InterPro" id="IPR036259">
    <property type="entry name" value="MFS_trans_sf"/>
</dbReference>
<gene>
    <name evidence="3" type="ORF">JRO89_XS15G0027300</name>
</gene>
<protein>
    <submittedName>
        <fullName evidence="3">Uncharacterized protein</fullName>
    </submittedName>
</protein>
<evidence type="ECO:0000256" key="2">
    <source>
        <dbReference type="SAM" id="Phobius"/>
    </source>
</evidence>
<accession>A0ABQ8H0U8</accession>
<dbReference type="EMBL" id="JAFEMO010000015">
    <property type="protein sequence ID" value="KAH7543830.1"/>
    <property type="molecule type" value="Genomic_DNA"/>
</dbReference>
<keyword evidence="2" id="KW-1133">Transmembrane helix</keyword>
<sequence length="183" mass="20405">MKDPPKNRVDDDRVEDQVEAHVEAPVDDDGVLEDRTDDPVEDRVEDAADNRVKARKRVWWIVAWVGSVVATFMTGQAAIIASFHLCPEHLAASTGDTFSKYCLLGLMQGSGINGLDEFMIGELPKSLKNNASTMIGFVVDGIGNFLGILFVYANRQRFSATMNESHLDKYNFQLMILTFLNMC</sequence>
<feature type="compositionally biased region" description="Basic and acidic residues" evidence="1">
    <location>
        <begin position="32"/>
        <end position="43"/>
    </location>
</feature>
<feature type="region of interest" description="Disordered" evidence="1">
    <location>
        <begin position="1"/>
        <end position="43"/>
    </location>
</feature>
<dbReference type="Proteomes" id="UP000827721">
    <property type="component" value="Unassembled WGS sequence"/>
</dbReference>
<feature type="transmembrane region" description="Helical" evidence="2">
    <location>
        <begin position="58"/>
        <end position="83"/>
    </location>
</feature>
<proteinExistence type="predicted"/>
<dbReference type="Gene3D" id="1.20.1250.20">
    <property type="entry name" value="MFS general substrate transporter like domains"/>
    <property type="match status" value="1"/>
</dbReference>
<comment type="caution">
    <text evidence="3">The sequence shown here is derived from an EMBL/GenBank/DDBJ whole genome shotgun (WGS) entry which is preliminary data.</text>
</comment>
<evidence type="ECO:0000256" key="1">
    <source>
        <dbReference type="SAM" id="MobiDB-lite"/>
    </source>
</evidence>
<reference evidence="3 4" key="1">
    <citation type="submission" date="2021-02" db="EMBL/GenBank/DDBJ databases">
        <title>Plant Genome Project.</title>
        <authorList>
            <person name="Zhang R.-G."/>
        </authorList>
    </citation>
    <scope>NUCLEOTIDE SEQUENCE [LARGE SCALE GENOMIC DNA]</scope>
    <source>
        <tissue evidence="3">Leaves</tissue>
    </source>
</reference>
<evidence type="ECO:0000313" key="4">
    <source>
        <dbReference type="Proteomes" id="UP000827721"/>
    </source>
</evidence>
<keyword evidence="2" id="KW-0472">Membrane</keyword>